<dbReference type="FunCoup" id="A0A1B1YQZ2">
    <property type="interactions" value="326"/>
</dbReference>
<organism evidence="11 12">
    <name type="scientific">Immundisolibacter cernigliae</name>
    <dbReference type="NCBI Taxonomy" id="1810504"/>
    <lineage>
        <taxon>Bacteria</taxon>
        <taxon>Pseudomonadati</taxon>
        <taxon>Pseudomonadota</taxon>
        <taxon>Gammaproteobacteria</taxon>
        <taxon>Immundisolibacterales</taxon>
        <taxon>Immundisolibacteraceae</taxon>
        <taxon>Immundisolibacter</taxon>
    </lineage>
</organism>
<dbReference type="UniPathway" id="UPA00666"/>
<dbReference type="OrthoDB" id="9804277at2"/>
<reference evidence="12" key="1">
    <citation type="submission" date="2016-03" db="EMBL/GenBank/DDBJ databases">
        <title>Complete genome sequence of Solimmundus cernigliae, representing a novel lineage of polycyclic aromatic hydrocarbon degraders within the Gammaproteobacteria.</title>
        <authorList>
            <person name="Singleton D.R."/>
            <person name="Dickey A.N."/>
            <person name="Scholl E.H."/>
            <person name="Wright F.A."/>
            <person name="Aitken M.D."/>
        </authorList>
    </citation>
    <scope>NUCLEOTIDE SEQUENCE [LARGE SCALE GENOMIC DNA]</scope>
    <source>
        <strain evidence="12">TR3.2</strain>
    </source>
</reference>
<evidence type="ECO:0000256" key="3">
    <source>
        <dbReference type="ARBA" id="ARBA00022475"/>
    </source>
</evidence>
<dbReference type="InterPro" id="IPR003010">
    <property type="entry name" value="C-N_Hydrolase"/>
</dbReference>
<dbReference type="InterPro" id="IPR045378">
    <property type="entry name" value="LNT_N"/>
</dbReference>
<dbReference type="PANTHER" id="PTHR38686:SF1">
    <property type="entry name" value="APOLIPOPROTEIN N-ACYLTRANSFERASE"/>
    <property type="match status" value="1"/>
</dbReference>
<dbReference type="CDD" id="cd07571">
    <property type="entry name" value="ALP_N-acyl_transferase"/>
    <property type="match status" value="1"/>
</dbReference>
<feature type="transmembrane region" description="Helical" evidence="9">
    <location>
        <begin position="84"/>
        <end position="105"/>
    </location>
</feature>
<dbReference type="STRING" id="1810504.PG2T_02525"/>
<evidence type="ECO:0000256" key="8">
    <source>
        <dbReference type="ARBA" id="ARBA00023315"/>
    </source>
</evidence>
<evidence type="ECO:0000256" key="2">
    <source>
        <dbReference type="ARBA" id="ARBA00010065"/>
    </source>
</evidence>
<dbReference type="GO" id="GO:0016410">
    <property type="term" value="F:N-acyltransferase activity"/>
    <property type="evidence" value="ECO:0007669"/>
    <property type="project" value="UniProtKB-UniRule"/>
</dbReference>
<evidence type="ECO:0000256" key="5">
    <source>
        <dbReference type="ARBA" id="ARBA00022692"/>
    </source>
</evidence>
<keyword evidence="4 9" id="KW-0808">Transferase</keyword>
<evidence type="ECO:0000256" key="9">
    <source>
        <dbReference type="HAMAP-Rule" id="MF_01148"/>
    </source>
</evidence>
<proteinExistence type="inferred from homology"/>
<dbReference type="InParanoid" id="A0A1B1YQZ2"/>
<dbReference type="PANTHER" id="PTHR38686">
    <property type="entry name" value="APOLIPOPROTEIN N-ACYLTRANSFERASE"/>
    <property type="match status" value="1"/>
</dbReference>
<dbReference type="RefSeq" id="WP_075968121.1">
    <property type="nucleotide sequence ID" value="NZ_CP014671.1"/>
</dbReference>
<keyword evidence="8 9" id="KW-0012">Acyltransferase</keyword>
<dbReference type="KEGG" id="gbi:PG2T_02525"/>
<keyword evidence="12" id="KW-1185">Reference proteome</keyword>
<dbReference type="Pfam" id="PF20154">
    <property type="entry name" value="LNT_N"/>
    <property type="match status" value="1"/>
</dbReference>
<dbReference type="NCBIfam" id="TIGR00546">
    <property type="entry name" value="lnt"/>
    <property type="match status" value="1"/>
</dbReference>
<evidence type="ECO:0000256" key="4">
    <source>
        <dbReference type="ARBA" id="ARBA00022679"/>
    </source>
</evidence>
<dbReference type="PROSITE" id="PS50263">
    <property type="entry name" value="CN_HYDROLASE"/>
    <property type="match status" value="1"/>
</dbReference>
<feature type="transmembrane region" description="Helical" evidence="9">
    <location>
        <begin position="155"/>
        <end position="177"/>
    </location>
</feature>
<dbReference type="GO" id="GO:0042158">
    <property type="term" value="P:lipoprotein biosynthetic process"/>
    <property type="evidence" value="ECO:0007669"/>
    <property type="project" value="UniProtKB-UniRule"/>
</dbReference>
<comment type="pathway">
    <text evidence="9">Protein modification; lipoprotein biosynthesis (N-acyl transfer).</text>
</comment>
<evidence type="ECO:0000256" key="1">
    <source>
        <dbReference type="ARBA" id="ARBA00004651"/>
    </source>
</evidence>
<evidence type="ECO:0000313" key="11">
    <source>
        <dbReference type="EMBL" id="ANX03173.1"/>
    </source>
</evidence>
<keyword evidence="6 9" id="KW-1133">Transmembrane helix</keyword>
<dbReference type="Gene3D" id="3.60.110.10">
    <property type="entry name" value="Carbon-nitrogen hydrolase"/>
    <property type="match status" value="1"/>
</dbReference>
<comment type="function">
    <text evidence="9">Catalyzes the phospholipid dependent N-acylation of the N-terminal cysteine of apolipoprotein, the last step in lipoprotein maturation.</text>
</comment>
<dbReference type="Pfam" id="PF00795">
    <property type="entry name" value="CN_hydrolase"/>
    <property type="match status" value="1"/>
</dbReference>
<dbReference type="InterPro" id="IPR036526">
    <property type="entry name" value="C-N_Hydrolase_sf"/>
</dbReference>
<comment type="subcellular location">
    <subcellularLocation>
        <location evidence="1 9">Cell membrane</location>
        <topology evidence="1 9">Multi-pass membrane protein</topology>
    </subcellularLocation>
</comment>
<dbReference type="AlphaFoldDB" id="A0A1B1YQZ2"/>
<name>A0A1B1YQZ2_9GAMM</name>
<comment type="catalytic activity">
    <reaction evidence="9">
        <text>N-terminal S-1,2-diacyl-sn-glyceryl-L-cysteinyl-[lipoprotein] + a glycerophospholipid = N-acyl-S-1,2-diacyl-sn-glyceryl-L-cysteinyl-[lipoprotein] + a 2-acyl-sn-glycero-3-phospholipid + H(+)</text>
        <dbReference type="Rhea" id="RHEA:48228"/>
        <dbReference type="Rhea" id="RHEA-COMP:14681"/>
        <dbReference type="Rhea" id="RHEA-COMP:14684"/>
        <dbReference type="ChEBI" id="CHEBI:15378"/>
        <dbReference type="ChEBI" id="CHEBI:136912"/>
        <dbReference type="ChEBI" id="CHEBI:140656"/>
        <dbReference type="ChEBI" id="CHEBI:140657"/>
        <dbReference type="ChEBI" id="CHEBI:140660"/>
        <dbReference type="EC" id="2.3.1.269"/>
    </reaction>
</comment>
<evidence type="ECO:0000313" key="12">
    <source>
        <dbReference type="Proteomes" id="UP000092952"/>
    </source>
</evidence>
<keyword evidence="3 9" id="KW-1003">Cell membrane</keyword>
<feature type="transmembrane region" description="Helical" evidence="9">
    <location>
        <begin position="117"/>
        <end position="135"/>
    </location>
</feature>
<feature type="domain" description="CN hydrolase" evidence="10">
    <location>
        <begin position="221"/>
        <end position="457"/>
    </location>
</feature>
<feature type="transmembrane region" description="Helical" evidence="9">
    <location>
        <begin position="55"/>
        <end position="78"/>
    </location>
</feature>
<evidence type="ECO:0000256" key="7">
    <source>
        <dbReference type="ARBA" id="ARBA00023136"/>
    </source>
</evidence>
<keyword evidence="7 9" id="KW-0472">Membrane</keyword>
<dbReference type="EC" id="2.3.1.269" evidence="9"/>
<dbReference type="SUPFAM" id="SSF56317">
    <property type="entry name" value="Carbon-nitrogen hydrolase"/>
    <property type="match status" value="1"/>
</dbReference>
<dbReference type="Proteomes" id="UP000092952">
    <property type="component" value="Chromosome"/>
</dbReference>
<feature type="transmembrane region" description="Helical" evidence="9">
    <location>
        <begin position="30"/>
        <end position="48"/>
    </location>
</feature>
<evidence type="ECO:0000256" key="6">
    <source>
        <dbReference type="ARBA" id="ARBA00022989"/>
    </source>
</evidence>
<comment type="similarity">
    <text evidence="2 9">Belongs to the CN hydrolase family. Apolipoprotein N-acyltransferase subfamily.</text>
</comment>
<feature type="transmembrane region" description="Helical" evidence="9">
    <location>
        <begin position="189"/>
        <end position="208"/>
    </location>
</feature>
<dbReference type="GO" id="GO:0005886">
    <property type="term" value="C:plasma membrane"/>
    <property type="evidence" value="ECO:0007669"/>
    <property type="project" value="UniProtKB-SubCell"/>
</dbReference>
<keyword evidence="5 9" id="KW-0812">Transmembrane</keyword>
<evidence type="ECO:0000259" key="10">
    <source>
        <dbReference type="PROSITE" id="PS50263"/>
    </source>
</evidence>
<protein>
    <recommendedName>
        <fullName evidence="9">Apolipoprotein N-acyltransferase</fullName>
        <shortName evidence="9">ALP N-acyltransferase</shortName>
        <ecNumber evidence="9">2.3.1.269</ecNumber>
    </recommendedName>
</protein>
<sequence>MARNRRAGLLLAALAGGLMPLAYAPFGLWPLALLALAGLLTVAMRGTAREAAARGYVFGLAWFGGGLYWIFISCYRYGNMDAASATLVTAALVAYLALFPALALYAARRLGARDGAFLIAAPGTLGLAEWLRSWLLTGFPWLAPGYSQIDSPLGAFAPLLGMAGVGLALTAAAALLVHLSNRPRRRWPAVLIFVALTAGGLALDGLDWTQPAGSPVRVALVQGNVEQQMKWDPAHFEETLARYRRLSTGQFDADVVIWPENAIPALPSQVDAGYFTALREAAQRGGAALLIGMPTEDADGRYYNALVQLTGPGGEYRKRHLVPFGEYVPLQRQIGPVLDLLAVPMSDFSTGGPGQPLLRIGESQAAASVCYEILFPQELRAGAAADWLINISNDAWFGDSTAPSQHLDIARMRARELGRPIARATNTGLTAIIDHRGRVTARAAPFEQAVLRGELVPQRGLTPFARFGETPVTLLCVALCLVGGWRGRAGAGRRL</sequence>
<dbReference type="EMBL" id="CP014671">
    <property type="protein sequence ID" value="ANX03173.1"/>
    <property type="molecule type" value="Genomic_DNA"/>
</dbReference>
<dbReference type="HAMAP" id="MF_01148">
    <property type="entry name" value="Lnt"/>
    <property type="match status" value="1"/>
</dbReference>
<gene>
    <name evidence="9" type="primary">lnt</name>
    <name evidence="11" type="ORF">PG2T_02525</name>
</gene>
<dbReference type="InterPro" id="IPR004563">
    <property type="entry name" value="Apolipo_AcylTrfase"/>
</dbReference>
<accession>A0A1B1YQZ2</accession>